<evidence type="ECO:0000313" key="4">
    <source>
        <dbReference type="Proteomes" id="UP001183615"/>
    </source>
</evidence>
<evidence type="ECO:0000259" key="2">
    <source>
        <dbReference type="Pfam" id="PF13828"/>
    </source>
</evidence>
<evidence type="ECO:0000256" key="1">
    <source>
        <dbReference type="SAM" id="Phobius"/>
    </source>
</evidence>
<dbReference type="PANTHER" id="PTHR40040">
    <property type="entry name" value="SMALL HYDROPHOBIC PROTEIN-RELATED"/>
    <property type="match status" value="1"/>
</dbReference>
<keyword evidence="1" id="KW-0812">Transmembrane</keyword>
<feature type="transmembrane region" description="Helical" evidence="1">
    <location>
        <begin position="19"/>
        <end position="45"/>
    </location>
</feature>
<dbReference type="RefSeq" id="WP_311619567.1">
    <property type="nucleotide sequence ID" value="NZ_JAVREV010000013.1"/>
</dbReference>
<dbReference type="EMBL" id="JAVREV010000013">
    <property type="protein sequence ID" value="MDT0445353.1"/>
    <property type="molecule type" value="Genomic_DNA"/>
</dbReference>
<keyword evidence="1" id="KW-0472">Membrane</keyword>
<keyword evidence="4" id="KW-1185">Reference proteome</keyword>
<organism evidence="3 4">
    <name type="scientific">Streptomyces johnsoniae</name>
    <dbReference type="NCBI Taxonomy" id="3075532"/>
    <lineage>
        <taxon>Bacteria</taxon>
        <taxon>Bacillati</taxon>
        <taxon>Actinomycetota</taxon>
        <taxon>Actinomycetes</taxon>
        <taxon>Kitasatosporales</taxon>
        <taxon>Streptomycetaceae</taxon>
        <taxon>Streptomyces</taxon>
    </lineage>
</organism>
<name>A0ABU2S960_9ACTN</name>
<dbReference type="InterPro" id="IPR025241">
    <property type="entry name" value="DUF4190"/>
</dbReference>
<sequence>MAGHSTGLSRRESSGLSTASLVCGIVGLFFAGIILGTIALVLGAVAYRSTRNGMAKAGMVLGAVDIVLAIVVMATLSSDGGGWGIGG</sequence>
<dbReference type="Proteomes" id="UP001183615">
    <property type="component" value="Unassembled WGS sequence"/>
</dbReference>
<protein>
    <submittedName>
        <fullName evidence="3">DUF4190 domain-containing protein</fullName>
    </submittedName>
</protein>
<evidence type="ECO:0000313" key="3">
    <source>
        <dbReference type="EMBL" id="MDT0445353.1"/>
    </source>
</evidence>
<feature type="transmembrane region" description="Helical" evidence="1">
    <location>
        <begin position="57"/>
        <end position="76"/>
    </location>
</feature>
<dbReference type="InterPro" id="IPR055338">
    <property type="entry name" value="YqfX-like"/>
</dbReference>
<keyword evidence="1" id="KW-1133">Transmembrane helix</keyword>
<comment type="caution">
    <text evidence="3">The sequence shown here is derived from an EMBL/GenBank/DDBJ whole genome shotgun (WGS) entry which is preliminary data.</text>
</comment>
<accession>A0ABU2S960</accession>
<reference evidence="4" key="1">
    <citation type="submission" date="2023-07" db="EMBL/GenBank/DDBJ databases">
        <title>30 novel species of actinomycetes from the DSMZ collection.</title>
        <authorList>
            <person name="Nouioui I."/>
        </authorList>
    </citation>
    <scope>NUCLEOTIDE SEQUENCE [LARGE SCALE GENOMIC DNA]</scope>
    <source>
        <strain evidence="4">DSM 41886</strain>
    </source>
</reference>
<feature type="domain" description="DUF4190" evidence="2">
    <location>
        <begin position="16"/>
        <end position="71"/>
    </location>
</feature>
<dbReference type="PANTHER" id="PTHR40040:SF1">
    <property type="entry name" value="MEMBRANE PROTEIN"/>
    <property type="match status" value="1"/>
</dbReference>
<proteinExistence type="predicted"/>
<gene>
    <name evidence="3" type="ORF">RM779_22530</name>
</gene>
<dbReference type="Pfam" id="PF13828">
    <property type="entry name" value="DUF4190"/>
    <property type="match status" value="1"/>
</dbReference>